<dbReference type="EMBL" id="JMPJ01000018">
    <property type="protein sequence ID" value="KFC85452.1"/>
    <property type="molecule type" value="Genomic_DNA"/>
</dbReference>
<dbReference type="InterPro" id="IPR052517">
    <property type="entry name" value="GlcG_carb_metab_protein"/>
</dbReference>
<comment type="caution">
    <text evidence="1">The sequence shown here is derived from an EMBL/GenBank/DDBJ whole genome shotgun (WGS) entry which is preliminary data.</text>
</comment>
<evidence type="ECO:0000313" key="2">
    <source>
        <dbReference type="Proteomes" id="UP000028640"/>
    </source>
</evidence>
<dbReference type="eggNOG" id="COG3193">
    <property type="taxonomic scope" value="Bacteria"/>
</dbReference>
<gene>
    <name evidence="1" type="ORF">GEAM_0417</name>
</gene>
<sequence length="134" mass="13674">MSLTLRMAEAVIAAAQQSVTDNQYPPVSISVLDAGAHLLAFSRMDGTFLATIDVAHGKARTSVLFRNDSANVGVDLHPNGAAYSLENTNGGLVGIGGGVPLRNAAGEVIGAVGVSGATKEEDQIIAEFAARAIL</sequence>
<accession>A0A085GP07</accession>
<name>A0A085GP07_EWIA3</name>
<evidence type="ECO:0008006" key="3">
    <source>
        <dbReference type="Google" id="ProtNLM"/>
    </source>
</evidence>
<keyword evidence="2" id="KW-1185">Reference proteome</keyword>
<dbReference type="Proteomes" id="UP000028640">
    <property type="component" value="Unassembled WGS sequence"/>
</dbReference>
<dbReference type="GeneID" id="78382907"/>
<dbReference type="PANTHER" id="PTHR34309:SF1">
    <property type="entry name" value="PROTEIN GLCG"/>
    <property type="match status" value="1"/>
</dbReference>
<dbReference type="Pfam" id="PF03928">
    <property type="entry name" value="HbpS-like"/>
    <property type="match status" value="1"/>
</dbReference>
<dbReference type="Gene3D" id="3.30.450.150">
    <property type="entry name" value="Haem-degrading domain"/>
    <property type="match status" value="1"/>
</dbReference>
<proteinExistence type="predicted"/>
<dbReference type="SUPFAM" id="SSF143744">
    <property type="entry name" value="GlcG-like"/>
    <property type="match status" value="1"/>
</dbReference>
<dbReference type="InterPro" id="IPR005624">
    <property type="entry name" value="PduO/GlcC-like"/>
</dbReference>
<dbReference type="RefSeq" id="WP_172468489.1">
    <property type="nucleotide sequence ID" value="NZ_JMPJ01000018.1"/>
</dbReference>
<organism evidence="1 2">
    <name type="scientific">Ewingella americana (strain ATCC 33852 / DSM 4580 / CCUG 14506 / JCM 5911 / LMG 7869 / NCTC 12157 / CDC 1468-78)</name>
    <dbReference type="NCBI Taxonomy" id="910964"/>
    <lineage>
        <taxon>Bacteria</taxon>
        <taxon>Pseudomonadati</taxon>
        <taxon>Pseudomonadota</taxon>
        <taxon>Gammaproteobacteria</taxon>
        <taxon>Enterobacterales</taxon>
        <taxon>Yersiniaceae</taxon>
        <taxon>Ewingella</taxon>
    </lineage>
</organism>
<dbReference type="PANTHER" id="PTHR34309">
    <property type="entry name" value="SLR1406 PROTEIN"/>
    <property type="match status" value="1"/>
</dbReference>
<evidence type="ECO:0000313" key="1">
    <source>
        <dbReference type="EMBL" id="KFC85452.1"/>
    </source>
</evidence>
<dbReference type="AlphaFoldDB" id="A0A085GP07"/>
<dbReference type="STRING" id="910964.GEAM_0417"/>
<protein>
    <recommendedName>
        <fullName evidence="3">Heme-binding protein</fullName>
    </recommendedName>
</protein>
<dbReference type="InterPro" id="IPR038084">
    <property type="entry name" value="PduO/GlcC-like_sf"/>
</dbReference>
<reference evidence="1 2" key="1">
    <citation type="submission" date="2014-05" db="EMBL/GenBank/DDBJ databases">
        <title>ATOL: Assembling a taxonomically balanced genome-scale reconstruction of the evolutionary history of the Enterobacteriaceae.</title>
        <authorList>
            <person name="Plunkett G.III."/>
            <person name="Neeno-Eckwall E.C."/>
            <person name="Glasner J.D."/>
            <person name="Perna N.T."/>
        </authorList>
    </citation>
    <scope>NUCLEOTIDE SEQUENCE [LARGE SCALE GENOMIC DNA]</scope>
    <source>
        <strain evidence="1 2">ATCC 33852</strain>
    </source>
</reference>